<evidence type="ECO:0000313" key="2">
    <source>
        <dbReference type="EMBL" id="CAF1482624.1"/>
    </source>
</evidence>
<dbReference type="EMBL" id="CAJNOH010000039">
    <property type="protein sequence ID" value="CAF0796507.1"/>
    <property type="molecule type" value="Genomic_DNA"/>
</dbReference>
<protein>
    <submittedName>
        <fullName evidence="1">Uncharacterized protein</fullName>
    </submittedName>
</protein>
<comment type="caution">
    <text evidence="1">The sequence shown here is derived from an EMBL/GenBank/DDBJ whole genome shotgun (WGS) entry which is preliminary data.</text>
</comment>
<dbReference type="EMBL" id="CAJNOL010002271">
    <property type="protein sequence ID" value="CAF1482624.1"/>
    <property type="molecule type" value="Genomic_DNA"/>
</dbReference>
<name>A0A813SFZ3_9BILA</name>
<evidence type="ECO:0000313" key="1">
    <source>
        <dbReference type="EMBL" id="CAF0796507.1"/>
    </source>
</evidence>
<keyword evidence="4" id="KW-1185">Reference proteome</keyword>
<evidence type="ECO:0000313" key="3">
    <source>
        <dbReference type="Proteomes" id="UP000663854"/>
    </source>
</evidence>
<proteinExistence type="predicted"/>
<sequence>MKFSLCSCLKRDRSTYNISSTNINDTNFNSKIPTVTLAPLPLLSDMLVVSIESDYEKIIDSSGDGEIDIMNVDRNTTRSMEYGNHTKLTPIRLQQESFDDDTELYATVNRTRTTNDGIRIKTNATSTINAAVLRQDSLLMSTTAFSSQPIPSISSHLTGFTITSEHLPPPPPPPPPPLPPLPLQVYTNTTVNTITNDDNDYSSIRRPCYDEVIVRESLQDCAQHLRIEEEQNQQEQQINENYYSSVNSEQETTTSSDIYAEIANGSESSIVYQNSQYHYYSRPSNDPGIGDDSSGRYETVIELNNIEE</sequence>
<reference evidence="1" key="1">
    <citation type="submission" date="2021-02" db="EMBL/GenBank/DDBJ databases">
        <authorList>
            <person name="Nowell W R."/>
        </authorList>
    </citation>
    <scope>NUCLEOTIDE SEQUENCE</scope>
</reference>
<dbReference type="AlphaFoldDB" id="A0A813SFZ3"/>
<accession>A0A813SFZ3</accession>
<evidence type="ECO:0000313" key="4">
    <source>
        <dbReference type="Proteomes" id="UP000663870"/>
    </source>
</evidence>
<dbReference type="Proteomes" id="UP000663854">
    <property type="component" value="Unassembled WGS sequence"/>
</dbReference>
<gene>
    <name evidence="2" type="ORF">JXQ802_LOCUS39393</name>
    <name evidence="1" type="ORF">PYM288_LOCUS4396</name>
</gene>
<dbReference type="Proteomes" id="UP000663870">
    <property type="component" value="Unassembled WGS sequence"/>
</dbReference>
<dbReference type="SUPFAM" id="SSF101447">
    <property type="entry name" value="Formin homology 2 domain (FH2 domain)"/>
    <property type="match status" value="1"/>
</dbReference>
<organism evidence="1 3">
    <name type="scientific">Rotaria sordida</name>
    <dbReference type="NCBI Taxonomy" id="392033"/>
    <lineage>
        <taxon>Eukaryota</taxon>
        <taxon>Metazoa</taxon>
        <taxon>Spiralia</taxon>
        <taxon>Gnathifera</taxon>
        <taxon>Rotifera</taxon>
        <taxon>Eurotatoria</taxon>
        <taxon>Bdelloidea</taxon>
        <taxon>Philodinida</taxon>
        <taxon>Philodinidae</taxon>
        <taxon>Rotaria</taxon>
    </lineage>
</organism>